<keyword evidence="4" id="KW-0804">Transcription</keyword>
<organism evidence="6 7">
    <name type="scientific">Butyricicoccus faecihominis</name>
    <dbReference type="NCBI Taxonomy" id="1712515"/>
    <lineage>
        <taxon>Bacteria</taxon>
        <taxon>Bacillati</taxon>
        <taxon>Bacillota</taxon>
        <taxon>Clostridia</taxon>
        <taxon>Eubacteriales</taxon>
        <taxon>Butyricicoccaceae</taxon>
        <taxon>Butyricicoccus</taxon>
    </lineage>
</organism>
<dbReference type="InterPro" id="IPR039425">
    <property type="entry name" value="RNA_pol_sigma-70-like"/>
</dbReference>
<evidence type="ECO:0000313" key="7">
    <source>
        <dbReference type="Proteomes" id="UP000620147"/>
    </source>
</evidence>
<dbReference type="EMBL" id="BLYJ01000031">
    <property type="protein sequence ID" value="GFO88994.1"/>
    <property type="molecule type" value="Genomic_DNA"/>
</dbReference>
<dbReference type="Pfam" id="PF04545">
    <property type="entry name" value="Sigma70_r4"/>
    <property type="match status" value="1"/>
</dbReference>
<keyword evidence="3" id="KW-0238">DNA-binding</keyword>
<feature type="domain" description="RNA polymerase sigma-70 region 4" evidence="5">
    <location>
        <begin position="86"/>
        <end position="134"/>
    </location>
</feature>
<dbReference type="GO" id="GO:0000428">
    <property type="term" value="C:DNA-directed RNA polymerase complex"/>
    <property type="evidence" value="ECO:0007669"/>
    <property type="project" value="UniProtKB-KW"/>
</dbReference>
<protein>
    <submittedName>
        <fullName evidence="6">DNA-directed RNA polymerase sigma-70 factor</fullName>
    </submittedName>
</protein>
<dbReference type="InterPro" id="IPR013324">
    <property type="entry name" value="RNA_pol_sigma_r3/r4-like"/>
</dbReference>
<sequence length="143" mass="16937">MQWSDKDISRIEGKFDSFCKTVLRNFARDWYRAKQRHHATEVLFSELPDGQLFEPIHNDPICPLEQYLFDDLELPINITDDALAQALRQLSRRKRQIVLLAYFCDRTDQQIGERFHVVRSTIQAARTKALKEMRNLLEKQSET</sequence>
<reference evidence="6 7" key="1">
    <citation type="submission" date="2020-06" db="EMBL/GenBank/DDBJ databases">
        <title>Characterization of fructooligosaccharide metabolism and fructooligosaccharide-degrading enzymes in human commensal butyrate producers.</title>
        <authorList>
            <person name="Tanno H."/>
            <person name="Fujii T."/>
            <person name="Hirano K."/>
            <person name="Maeno S."/>
            <person name="Tonozuka T."/>
            <person name="Sakamoto M."/>
            <person name="Ohkuma M."/>
            <person name="Tochio T."/>
            <person name="Endo A."/>
        </authorList>
    </citation>
    <scope>NUCLEOTIDE SEQUENCE [LARGE SCALE GENOMIC DNA]</scope>
    <source>
        <strain evidence="6 7">JCM 31056</strain>
    </source>
</reference>
<gene>
    <name evidence="6" type="ORF">BUFA31_21580</name>
</gene>
<keyword evidence="6" id="KW-0240">DNA-directed RNA polymerase</keyword>
<evidence type="ECO:0000256" key="3">
    <source>
        <dbReference type="ARBA" id="ARBA00023125"/>
    </source>
</evidence>
<dbReference type="RefSeq" id="WP_188885821.1">
    <property type="nucleotide sequence ID" value="NZ_BLYJ01000031.1"/>
</dbReference>
<name>A0ABQ1E1Z4_9FIRM</name>
<evidence type="ECO:0000256" key="2">
    <source>
        <dbReference type="ARBA" id="ARBA00023082"/>
    </source>
</evidence>
<proteinExistence type="predicted"/>
<keyword evidence="1" id="KW-0805">Transcription regulation</keyword>
<dbReference type="PANTHER" id="PTHR43133:SF8">
    <property type="entry name" value="RNA POLYMERASE SIGMA FACTOR HI_1459-RELATED"/>
    <property type="match status" value="1"/>
</dbReference>
<dbReference type="Gene3D" id="1.20.140.160">
    <property type="match status" value="1"/>
</dbReference>
<dbReference type="NCBIfam" id="TIGR02937">
    <property type="entry name" value="sigma70-ECF"/>
    <property type="match status" value="1"/>
</dbReference>
<dbReference type="InterPro" id="IPR014284">
    <property type="entry name" value="RNA_pol_sigma-70_dom"/>
</dbReference>
<dbReference type="Proteomes" id="UP000620147">
    <property type="component" value="Unassembled WGS sequence"/>
</dbReference>
<evidence type="ECO:0000259" key="5">
    <source>
        <dbReference type="Pfam" id="PF04545"/>
    </source>
</evidence>
<dbReference type="PANTHER" id="PTHR43133">
    <property type="entry name" value="RNA POLYMERASE ECF-TYPE SIGMA FACTO"/>
    <property type="match status" value="1"/>
</dbReference>
<keyword evidence="7" id="KW-1185">Reference proteome</keyword>
<accession>A0ABQ1E1Z4</accession>
<evidence type="ECO:0000256" key="4">
    <source>
        <dbReference type="ARBA" id="ARBA00023163"/>
    </source>
</evidence>
<dbReference type="SUPFAM" id="SSF88659">
    <property type="entry name" value="Sigma3 and sigma4 domains of RNA polymerase sigma factors"/>
    <property type="match status" value="1"/>
</dbReference>
<dbReference type="InterPro" id="IPR007630">
    <property type="entry name" value="RNA_pol_sigma70_r4"/>
</dbReference>
<comment type="caution">
    <text evidence="6">The sequence shown here is derived from an EMBL/GenBank/DDBJ whole genome shotgun (WGS) entry which is preliminary data.</text>
</comment>
<keyword evidence="2" id="KW-0731">Sigma factor</keyword>
<evidence type="ECO:0000256" key="1">
    <source>
        <dbReference type="ARBA" id="ARBA00023015"/>
    </source>
</evidence>
<evidence type="ECO:0000313" key="6">
    <source>
        <dbReference type="EMBL" id="GFO88994.1"/>
    </source>
</evidence>